<protein>
    <submittedName>
        <fullName evidence="1">Uncharacterized protein</fullName>
    </submittedName>
</protein>
<dbReference type="AlphaFoldDB" id="A0A6A5UYV7"/>
<accession>A0A6A5UYV7</accession>
<gene>
    <name evidence="1" type="ORF">BU23DRAFT_571349</name>
</gene>
<reference evidence="1" key="1">
    <citation type="journal article" date="2020" name="Stud. Mycol.">
        <title>101 Dothideomycetes genomes: a test case for predicting lifestyles and emergence of pathogens.</title>
        <authorList>
            <person name="Haridas S."/>
            <person name="Albert R."/>
            <person name="Binder M."/>
            <person name="Bloem J."/>
            <person name="Labutti K."/>
            <person name="Salamov A."/>
            <person name="Andreopoulos B."/>
            <person name="Baker S."/>
            <person name="Barry K."/>
            <person name="Bills G."/>
            <person name="Bluhm B."/>
            <person name="Cannon C."/>
            <person name="Castanera R."/>
            <person name="Culley D."/>
            <person name="Daum C."/>
            <person name="Ezra D."/>
            <person name="Gonzalez J."/>
            <person name="Henrissat B."/>
            <person name="Kuo A."/>
            <person name="Liang C."/>
            <person name="Lipzen A."/>
            <person name="Lutzoni F."/>
            <person name="Magnuson J."/>
            <person name="Mondo S."/>
            <person name="Nolan M."/>
            <person name="Ohm R."/>
            <person name="Pangilinan J."/>
            <person name="Park H.-J."/>
            <person name="Ramirez L."/>
            <person name="Alfaro M."/>
            <person name="Sun H."/>
            <person name="Tritt A."/>
            <person name="Yoshinaga Y."/>
            <person name="Zwiers L.-H."/>
            <person name="Turgeon B."/>
            <person name="Goodwin S."/>
            <person name="Spatafora J."/>
            <person name="Crous P."/>
            <person name="Grigoriev I."/>
        </authorList>
    </citation>
    <scope>NUCLEOTIDE SEQUENCE</scope>
    <source>
        <strain evidence="1">CBS 107.79</strain>
    </source>
</reference>
<dbReference type="EMBL" id="ML976707">
    <property type="protein sequence ID" value="KAF1969620.1"/>
    <property type="molecule type" value="Genomic_DNA"/>
</dbReference>
<keyword evidence="2" id="KW-1185">Reference proteome</keyword>
<evidence type="ECO:0000313" key="2">
    <source>
        <dbReference type="Proteomes" id="UP000800036"/>
    </source>
</evidence>
<evidence type="ECO:0000313" key="1">
    <source>
        <dbReference type="EMBL" id="KAF1969620.1"/>
    </source>
</evidence>
<dbReference type="Proteomes" id="UP000800036">
    <property type="component" value="Unassembled WGS sequence"/>
</dbReference>
<proteinExistence type="predicted"/>
<organism evidence="1 2">
    <name type="scientific">Bimuria novae-zelandiae CBS 107.79</name>
    <dbReference type="NCBI Taxonomy" id="1447943"/>
    <lineage>
        <taxon>Eukaryota</taxon>
        <taxon>Fungi</taxon>
        <taxon>Dikarya</taxon>
        <taxon>Ascomycota</taxon>
        <taxon>Pezizomycotina</taxon>
        <taxon>Dothideomycetes</taxon>
        <taxon>Pleosporomycetidae</taxon>
        <taxon>Pleosporales</taxon>
        <taxon>Massarineae</taxon>
        <taxon>Didymosphaeriaceae</taxon>
        <taxon>Bimuria</taxon>
    </lineage>
</organism>
<sequence>MYVPKINPFDEGRFEKRAKPRFIPSHTIPSPSSTSFPSLFIFSSTKQAAQKGYEPAREFKTYARPTERARGAVLSSDHPKGYTPPVDGCCGEGGGGGRSTRGIGVKRMRVCRGWGLLGSILTRARIGVEVELYRGLRCGVKLICFLCMHATARFPLLPYLLSTYLPPSIHISHQLNLILILPPLLPLSQVNQRTVCAITIPHAMFMNMTPTMRKASYAAETVHLAQQSVFAEFSQTQNYAMQAVSLLTALQQADLCPFHHPLTPISCLSAAELLTVSDRVMYHAVSSAIRGVVDLFRGILSLTTWACLDFLAELWRMDWLFRGWVAK</sequence>
<name>A0A6A5UYV7_9PLEO</name>